<gene>
    <name evidence="3" type="ORF">SSX86_027510</name>
</gene>
<dbReference type="PANTHER" id="PTHR31286">
    <property type="entry name" value="GLYCINE-RICH CELL WALL STRUCTURAL PROTEIN 1.8-LIKE"/>
    <property type="match status" value="1"/>
</dbReference>
<feature type="compositionally biased region" description="Polar residues" evidence="1">
    <location>
        <begin position="95"/>
        <end position="121"/>
    </location>
</feature>
<keyword evidence="4" id="KW-1185">Reference proteome</keyword>
<dbReference type="InterPro" id="IPR040256">
    <property type="entry name" value="At4g02000-like"/>
</dbReference>
<evidence type="ECO:0000256" key="1">
    <source>
        <dbReference type="SAM" id="MobiDB-lite"/>
    </source>
</evidence>
<sequence>MKPPSPGHIPLEQPPDGISASNLDPRMSTRASSKTSGSSKTGVIQNGRIHKGRKPLSNINFNEIDKESGHSVSAGRKSPSDHMETSVLEGGDGTHSVNLVPQSPTGRNMLKSPSSPDETTCSVNSIDHNLHTPIRRFTQAGIIEGNINLNPISQNDYVNEQGIPLVDPHLICYDQLSTQLNPHADNDENAHMASRDEPMDATLTTDLQPSNTTQTNATKGETELLNQEAANAWTSYGDGKPSFADKIKRTNMFDEIKIEYLKPIIAETGNRRALFNKSDLKHTAEQCSHLLCGYFIGTSMDFKVVNYQLRNLWRRYDLDEISKSNGGIYLIKFKSEQGLDEVLENGPWMVNNIPILLTKWEPGFCISKPEPSSIPIWVTAHNVPIELWSGRGISKLMSVVGIPLLMDKMTQERCLKPTGKLGYVRVLVEVAADEELPKDIEIEFPPLTIDLLERPRTEEEINAVKEKAEQAQTTTEGTSVNAIVDDGFVTVGKKNRRANNHKTTPEAKLKGPMTDPSPSNNVQQQLPSYSSLRTSSDPIIQQKMKELHECFIESLKAKASTSETPPQKTNPTQQPKPVHKVRNPAPTPKTNPRTNTKAQQSKPTTTKTAAVTSIPKPTSKPIPPSQNQFDALANLDPNAMVEDMGFSPEPSTSVQEQSCSKTKPMQLWKKKAIIDRLTKFRSVKAVDLDSWEPGEWDFFFHQAKILNIDPDFIIEDVAAVDEGTGAFIAEQIQAEFPGRYQMIGAVTQPMV</sequence>
<accession>A0AAP0GKQ5</accession>
<proteinExistence type="predicted"/>
<dbReference type="EMBL" id="JBCNJP010000026">
    <property type="protein sequence ID" value="KAK9053518.1"/>
    <property type="molecule type" value="Genomic_DNA"/>
</dbReference>
<evidence type="ECO:0000259" key="2">
    <source>
        <dbReference type="Pfam" id="PF14111"/>
    </source>
</evidence>
<protein>
    <recommendedName>
        <fullName evidence="2">DUF4283 domain-containing protein</fullName>
    </recommendedName>
</protein>
<dbReference type="AlphaFoldDB" id="A0AAP0GKQ5"/>
<feature type="compositionally biased region" description="Low complexity" evidence="1">
    <location>
        <begin position="564"/>
        <end position="576"/>
    </location>
</feature>
<dbReference type="Proteomes" id="UP001408789">
    <property type="component" value="Unassembled WGS sequence"/>
</dbReference>
<name>A0AAP0GKQ5_9ASTR</name>
<feature type="region of interest" description="Disordered" evidence="1">
    <location>
        <begin position="1"/>
        <end position="121"/>
    </location>
</feature>
<feature type="region of interest" description="Disordered" evidence="1">
    <location>
        <begin position="557"/>
        <end position="626"/>
    </location>
</feature>
<comment type="caution">
    <text evidence="3">The sequence shown here is derived from an EMBL/GenBank/DDBJ whole genome shotgun (WGS) entry which is preliminary data.</text>
</comment>
<dbReference type="InterPro" id="IPR025558">
    <property type="entry name" value="DUF4283"/>
</dbReference>
<feature type="compositionally biased region" description="Low complexity" evidence="1">
    <location>
        <begin position="588"/>
        <end position="598"/>
    </location>
</feature>
<evidence type="ECO:0000313" key="4">
    <source>
        <dbReference type="Proteomes" id="UP001408789"/>
    </source>
</evidence>
<organism evidence="3 4">
    <name type="scientific">Deinandra increscens subsp. villosa</name>
    <dbReference type="NCBI Taxonomy" id="3103831"/>
    <lineage>
        <taxon>Eukaryota</taxon>
        <taxon>Viridiplantae</taxon>
        <taxon>Streptophyta</taxon>
        <taxon>Embryophyta</taxon>
        <taxon>Tracheophyta</taxon>
        <taxon>Spermatophyta</taxon>
        <taxon>Magnoliopsida</taxon>
        <taxon>eudicotyledons</taxon>
        <taxon>Gunneridae</taxon>
        <taxon>Pentapetalae</taxon>
        <taxon>asterids</taxon>
        <taxon>campanulids</taxon>
        <taxon>Asterales</taxon>
        <taxon>Asteraceae</taxon>
        <taxon>Asteroideae</taxon>
        <taxon>Heliantheae alliance</taxon>
        <taxon>Madieae</taxon>
        <taxon>Madiinae</taxon>
        <taxon>Deinandra</taxon>
    </lineage>
</organism>
<feature type="domain" description="DUF4283" evidence="2">
    <location>
        <begin position="284"/>
        <end position="366"/>
    </location>
</feature>
<feature type="compositionally biased region" description="Polar residues" evidence="1">
    <location>
        <begin position="599"/>
        <end position="611"/>
    </location>
</feature>
<dbReference type="PANTHER" id="PTHR31286:SF180">
    <property type="entry name" value="OS10G0362600 PROTEIN"/>
    <property type="match status" value="1"/>
</dbReference>
<dbReference type="Pfam" id="PF14111">
    <property type="entry name" value="DUF4283"/>
    <property type="match status" value="1"/>
</dbReference>
<feature type="compositionally biased region" description="Polar residues" evidence="1">
    <location>
        <begin position="516"/>
        <end position="533"/>
    </location>
</feature>
<feature type="region of interest" description="Disordered" evidence="1">
    <location>
        <begin position="493"/>
        <end position="533"/>
    </location>
</feature>
<evidence type="ECO:0000313" key="3">
    <source>
        <dbReference type="EMBL" id="KAK9053518.1"/>
    </source>
</evidence>
<reference evidence="3 4" key="1">
    <citation type="submission" date="2024-04" db="EMBL/GenBank/DDBJ databases">
        <title>The reference genome of an endangered Asteraceae, Deinandra increscens subsp. villosa, native to the Central Coast of California.</title>
        <authorList>
            <person name="Guilliams M."/>
            <person name="Hasenstab-Lehman K."/>
            <person name="Meyer R."/>
            <person name="Mcevoy S."/>
        </authorList>
    </citation>
    <scope>NUCLEOTIDE SEQUENCE [LARGE SCALE GENOMIC DNA]</scope>
    <source>
        <tissue evidence="3">Leaf</tissue>
    </source>
</reference>
<feature type="compositionally biased region" description="Low complexity" evidence="1">
    <location>
        <begin position="32"/>
        <end position="42"/>
    </location>
</feature>